<dbReference type="GO" id="GO:0004252">
    <property type="term" value="F:serine-type endopeptidase activity"/>
    <property type="evidence" value="ECO:0007669"/>
    <property type="project" value="InterPro"/>
</dbReference>
<dbReference type="AlphaFoldDB" id="A0A0Q4B8N3"/>
<feature type="transmembrane region" description="Helical" evidence="7">
    <location>
        <begin position="76"/>
        <end position="96"/>
    </location>
</feature>
<organism evidence="9 10">
    <name type="scientific">Candidatus [Bacteroides] periocalifornicus</name>
    <dbReference type="NCBI Taxonomy" id="1702214"/>
    <lineage>
        <taxon>Bacteria</taxon>
        <taxon>Pseudomonadati</taxon>
        <taxon>Bacteroidota</taxon>
    </lineage>
</organism>
<protein>
    <recommendedName>
        <fullName evidence="8">Peptidase S54 rhomboid domain-containing protein</fullName>
    </recommendedName>
</protein>
<dbReference type="InterPro" id="IPR035952">
    <property type="entry name" value="Rhomboid-like_sf"/>
</dbReference>
<evidence type="ECO:0000259" key="8">
    <source>
        <dbReference type="Pfam" id="PF01694"/>
    </source>
</evidence>
<reference evidence="9" key="1">
    <citation type="submission" date="2015-08" db="EMBL/GenBank/DDBJ databases">
        <title>Candidatus Bacteriodes Periocalifornicus.</title>
        <authorList>
            <person name="McLean J.S."/>
            <person name="Kelley S."/>
        </authorList>
    </citation>
    <scope>NUCLEOTIDE SEQUENCE [LARGE SCALE GENOMIC DNA]</scope>
    <source>
        <strain evidence="9">12B</strain>
    </source>
</reference>
<evidence type="ECO:0000256" key="4">
    <source>
        <dbReference type="ARBA" id="ARBA00022801"/>
    </source>
</evidence>
<proteinExistence type="inferred from homology"/>
<feature type="domain" description="Peptidase S54 rhomboid" evidence="8">
    <location>
        <begin position="69"/>
        <end position="217"/>
    </location>
</feature>
<dbReference type="EMBL" id="LIIK01000006">
    <property type="protein sequence ID" value="KQM09401.1"/>
    <property type="molecule type" value="Genomic_DNA"/>
</dbReference>
<feature type="transmembrane region" description="Helical" evidence="7">
    <location>
        <begin position="198"/>
        <end position="216"/>
    </location>
</feature>
<feature type="transmembrane region" description="Helical" evidence="7">
    <location>
        <begin position="165"/>
        <end position="192"/>
    </location>
</feature>
<evidence type="ECO:0000256" key="1">
    <source>
        <dbReference type="ARBA" id="ARBA00004141"/>
    </source>
</evidence>
<comment type="caution">
    <text evidence="9">The sequence shown here is derived from an EMBL/GenBank/DDBJ whole genome shotgun (WGS) entry which is preliminary data.</text>
</comment>
<dbReference type="Proteomes" id="UP000054172">
    <property type="component" value="Unassembled WGS sequence"/>
</dbReference>
<dbReference type="PATRIC" id="fig|1702214.3.peg.121"/>
<dbReference type="PANTHER" id="PTHR43731">
    <property type="entry name" value="RHOMBOID PROTEASE"/>
    <property type="match status" value="1"/>
</dbReference>
<feature type="transmembrane region" description="Helical" evidence="7">
    <location>
        <begin position="23"/>
        <end position="44"/>
    </location>
</feature>
<feature type="transmembrane region" description="Helical" evidence="7">
    <location>
        <begin position="136"/>
        <end position="158"/>
    </location>
</feature>
<evidence type="ECO:0000256" key="6">
    <source>
        <dbReference type="ARBA" id="ARBA00023136"/>
    </source>
</evidence>
<keyword evidence="4" id="KW-0378">Hydrolase</keyword>
<dbReference type="Pfam" id="PF01694">
    <property type="entry name" value="Rhomboid"/>
    <property type="match status" value="1"/>
</dbReference>
<keyword evidence="6 7" id="KW-0472">Membrane</keyword>
<evidence type="ECO:0000256" key="7">
    <source>
        <dbReference type="SAM" id="Phobius"/>
    </source>
</evidence>
<dbReference type="Gene3D" id="1.20.1540.10">
    <property type="entry name" value="Rhomboid-like"/>
    <property type="match status" value="1"/>
</dbReference>
<dbReference type="GO" id="GO:0016020">
    <property type="term" value="C:membrane"/>
    <property type="evidence" value="ECO:0007669"/>
    <property type="project" value="UniProtKB-SubCell"/>
</dbReference>
<accession>A0A0Q4B8N3</accession>
<comment type="subcellular location">
    <subcellularLocation>
        <location evidence="1">Membrane</location>
        <topology evidence="1">Multi-pass membrane protein</topology>
    </subcellularLocation>
</comment>
<dbReference type="InterPro" id="IPR022764">
    <property type="entry name" value="Peptidase_S54_rhomboid_dom"/>
</dbReference>
<name>A0A0Q4B8N3_9BACT</name>
<evidence type="ECO:0000313" key="9">
    <source>
        <dbReference type="EMBL" id="KQM09401.1"/>
    </source>
</evidence>
<evidence type="ECO:0000313" key="10">
    <source>
        <dbReference type="Proteomes" id="UP000054172"/>
    </source>
</evidence>
<dbReference type="SUPFAM" id="SSF144091">
    <property type="entry name" value="Rhomboid-like"/>
    <property type="match status" value="1"/>
</dbReference>
<gene>
    <name evidence="9" type="ORF">AL399_02165</name>
</gene>
<keyword evidence="5 7" id="KW-1133">Transmembrane helix</keyword>
<sequence>MPPFTLSNVTRQIRYRIQQGDPLTLLIAINALVFILYHLAAFILRPLGENHLFALLALPAQLGALLVRPWTLVTYMFFHVDLLHILFNMLWFWVFGRIFLQFFTRQQLWAVYLVSGLLGGILYVLAFNVIPYFRDVLPYSMALGASAAVMGITLAAIVRAPNAQVYLYGVWAVRVKWIGIASVALDLLSILGSNAGGHIAHLGGAAAGVLFGWYYAKKRAVVGRFPRPSLLSFLGYHWRRWRTSRRQHSAGKQHTPRPAQNPSEIDAILKKLAKGGYSALTDREKQQLFDR</sequence>
<keyword evidence="10" id="KW-1185">Reference proteome</keyword>
<dbReference type="STRING" id="1702214.AL399_02165"/>
<feature type="transmembrane region" description="Helical" evidence="7">
    <location>
        <begin position="108"/>
        <end position="130"/>
    </location>
</feature>
<evidence type="ECO:0000256" key="2">
    <source>
        <dbReference type="ARBA" id="ARBA00009045"/>
    </source>
</evidence>
<dbReference type="PANTHER" id="PTHR43731:SF14">
    <property type="entry name" value="PRESENILIN-ASSOCIATED RHOMBOID-LIKE PROTEIN, MITOCHONDRIAL"/>
    <property type="match status" value="1"/>
</dbReference>
<evidence type="ECO:0000256" key="5">
    <source>
        <dbReference type="ARBA" id="ARBA00022989"/>
    </source>
</evidence>
<comment type="similarity">
    <text evidence="2">Belongs to the peptidase S54 family.</text>
</comment>
<dbReference type="InterPro" id="IPR050925">
    <property type="entry name" value="Rhomboid_protease_S54"/>
</dbReference>
<keyword evidence="3 7" id="KW-0812">Transmembrane</keyword>
<evidence type="ECO:0000256" key="3">
    <source>
        <dbReference type="ARBA" id="ARBA00022692"/>
    </source>
</evidence>